<dbReference type="Gene3D" id="1.10.510.10">
    <property type="entry name" value="Transferase(Phosphotransferase) domain 1"/>
    <property type="match status" value="1"/>
</dbReference>
<feature type="coiled-coil region" evidence="6">
    <location>
        <begin position="555"/>
        <end position="593"/>
    </location>
</feature>
<dbReference type="Proteomes" id="UP000549394">
    <property type="component" value="Unassembled WGS sequence"/>
</dbReference>
<comment type="subcellular location">
    <subcellularLocation>
        <location evidence="6">Cytoplasm</location>
        <location evidence="6">P-body</location>
    </subcellularLocation>
</comment>
<evidence type="ECO:0000313" key="10">
    <source>
        <dbReference type="Proteomes" id="UP000549394"/>
    </source>
</evidence>
<evidence type="ECO:0000256" key="4">
    <source>
        <dbReference type="ARBA" id="ARBA00022840"/>
    </source>
</evidence>
<dbReference type="Pfam" id="PF18101">
    <property type="entry name" value="Pan3_CK"/>
    <property type="match status" value="1"/>
</dbReference>
<feature type="compositionally biased region" description="Low complexity" evidence="7">
    <location>
        <begin position="157"/>
        <end position="168"/>
    </location>
</feature>
<evidence type="ECO:0000256" key="7">
    <source>
        <dbReference type="SAM" id="MobiDB-lite"/>
    </source>
</evidence>
<dbReference type="GO" id="GO:0010606">
    <property type="term" value="P:positive regulation of cytoplasmic mRNA processing body assembly"/>
    <property type="evidence" value="ECO:0007669"/>
    <property type="project" value="UniProtKB-UniRule"/>
</dbReference>
<feature type="region of interest" description="Disordered" evidence="7">
    <location>
        <begin position="1"/>
        <end position="26"/>
    </location>
</feature>
<dbReference type="SUPFAM" id="SSF56112">
    <property type="entry name" value="Protein kinase-like (PK-like)"/>
    <property type="match status" value="1"/>
</dbReference>
<comment type="subunit">
    <text evidence="6">Homodimer. Forms a heterotrimer with a catalytic subunit PAN2 to form the poly(A)-nuclease (PAN) deadenylation complex. Interacts (via PAM-2 motif) with poly(A)-binding protein (via PABC domain), conferring substrate specificity of the enzyme complex.</text>
</comment>
<keyword evidence="4 6" id="KW-0067">ATP-binding</keyword>
<evidence type="ECO:0000256" key="2">
    <source>
        <dbReference type="ARBA" id="ARBA00022664"/>
    </source>
</evidence>
<dbReference type="GO" id="GO:0004672">
    <property type="term" value="F:protein kinase activity"/>
    <property type="evidence" value="ECO:0007669"/>
    <property type="project" value="InterPro"/>
</dbReference>
<feature type="compositionally biased region" description="Polar residues" evidence="7">
    <location>
        <begin position="169"/>
        <end position="188"/>
    </location>
</feature>
<keyword evidence="10" id="KW-1185">Reference proteome</keyword>
<dbReference type="GO" id="GO:0006397">
    <property type="term" value="P:mRNA processing"/>
    <property type="evidence" value="ECO:0007669"/>
    <property type="project" value="UniProtKB-KW"/>
</dbReference>
<organism evidence="9 10">
    <name type="scientific">Dimorphilus gyrociliatus</name>
    <dbReference type="NCBI Taxonomy" id="2664684"/>
    <lineage>
        <taxon>Eukaryota</taxon>
        <taxon>Metazoa</taxon>
        <taxon>Spiralia</taxon>
        <taxon>Lophotrochozoa</taxon>
        <taxon>Annelida</taxon>
        <taxon>Polychaeta</taxon>
        <taxon>Polychaeta incertae sedis</taxon>
        <taxon>Dinophilidae</taxon>
        <taxon>Dimorphilus</taxon>
    </lineage>
</organism>
<dbReference type="InterPro" id="IPR000719">
    <property type="entry name" value="Prot_kinase_dom"/>
</dbReference>
<comment type="domain">
    <text evidence="6">The N-terminal zinc finger binds to poly(A) RNA.</text>
</comment>
<keyword evidence="3 6" id="KW-0547">Nucleotide-binding</keyword>
<dbReference type="Gene3D" id="1.10.287.3700">
    <property type="match status" value="1"/>
</dbReference>
<comment type="similarity">
    <text evidence="6">Belongs to the protein kinase superfamily. PAN3 family.</text>
</comment>
<dbReference type="GO" id="GO:0000932">
    <property type="term" value="C:P-body"/>
    <property type="evidence" value="ECO:0007669"/>
    <property type="project" value="UniProtKB-SubCell"/>
</dbReference>
<dbReference type="GO" id="GO:0000289">
    <property type="term" value="P:nuclear-transcribed mRNA poly(A) tail shortening"/>
    <property type="evidence" value="ECO:0007669"/>
    <property type="project" value="UniProtKB-UniRule"/>
</dbReference>
<comment type="domain">
    <text evidence="6">Contains a pseudokinase domain. The protein kinase domain is predicted to be catalytically inactive because some of the residues important for catalytic activity are substituted and it lacks the equivalent of the binding site for a peptide substrate. However, it has retained an ATP-binding site and ATP-binding is required for mRNA degradation, stimulating the activity of the PAN2 nuclease in vitro. The nucleotide-binding site is juxtaposed to the RNase active site of PAN2 in the complex and may actually bind nucleosides of a poly(A) RNA rather than ATP, feeding the poly(A)-tail to the active site of the deadenylase and thus increasing the efficiency with which this distributive enzyme degrades oligo(A) RNAs.</text>
</comment>
<evidence type="ECO:0000256" key="6">
    <source>
        <dbReference type="HAMAP-Rule" id="MF_03181"/>
    </source>
</evidence>
<protein>
    <recommendedName>
        <fullName evidence="6">PAN2-PAN3 deadenylation complex subunit PAN3</fullName>
    </recommendedName>
    <alternativeName>
        <fullName evidence="6">PAB1P-dependent poly(A)-specific ribonuclease</fullName>
    </alternativeName>
    <alternativeName>
        <fullName evidence="6">Poly(A)-nuclease deadenylation complex subunit 3</fullName>
        <shortName evidence="6">PAN deadenylation complex subunit 3</shortName>
    </alternativeName>
</protein>
<evidence type="ECO:0000256" key="1">
    <source>
        <dbReference type="ARBA" id="ARBA00022490"/>
    </source>
</evidence>
<comment type="function">
    <text evidence="6">Regulatory subunit of the poly(A)-nuclease (PAN) deadenylation complex, one of two cytoplasmic mRNA deadenylases involved in general and miRNA-mediated mRNA turnover. PAN specifically shortens poly(A) tails of RNA and the activity is stimulated by poly(A)-binding protein (PABP). PAN deadenylation is followed by rapid degradation of the shortened mRNA tails by the CCR4-NOT complex. Deadenylated mRNAs are then degraded by two alternative mechanisms, namely exosome-mediated 3'-5' exonucleolytic degradation, or deadenlyation-dependent mRNA decaping and subsequent 5'-3' exonucleolytic degradation by XRN1. PAN3 acts as a positive regulator for PAN activity, recruiting the catalytic subunit PAN2 to mRNA via its interaction with RNA and PABP, and to miRNA targets via its interaction with GW182 family proteins.</text>
</comment>
<dbReference type="OrthoDB" id="204958at2759"/>
<feature type="binding site" evidence="6">
    <location>
        <position position="317"/>
    </location>
    <ligand>
        <name>ATP</name>
        <dbReference type="ChEBI" id="CHEBI:30616"/>
    </ligand>
</feature>
<dbReference type="EMBL" id="CAJFCJ010000010">
    <property type="protein sequence ID" value="CAD5119405.1"/>
    <property type="molecule type" value="Genomic_DNA"/>
</dbReference>
<keyword evidence="5 6" id="KW-0175">Coiled coil</keyword>
<feature type="binding site" evidence="6">
    <location>
        <begin position="366"/>
        <end position="373"/>
    </location>
    <ligand>
        <name>ATP</name>
        <dbReference type="ChEBI" id="CHEBI:30616"/>
    </ligand>
</feature>
<feature type="compositionally biased region" description="Basic and acidic residues" evidence="7">
    <location>
        <begin position="10"/>
        <end position="19"/>
    </location>
</feature>
<dbReference type="InterPro" id="IPR030844">
    <property type="entry name" value="PAN3"/>
</dbReference>
<feature type="region of interest" description="Knob domain" evidence="6">
    <location>
        <begin position="594"/>
        <end position="692"/>
    </location>
</feature>
<feature type="region of interest" description="Disordered" evidence="7">
    <location>
        <begin position="121"/>
        <end position="192"/>
    </location>
</feature>
<dbReference type="HAMAP" id="MF_03181">
    <property type="entry name" value="PAN3"/>
    <property type="match status" value="1"/>
</dbReference>
<keyword evidence="1 6" id="KW-0963">Cytoplasm</keyword>
<comment type="caution">
    <text evidence="6">Lacks conserved residue(s) required for the propagation of feature annotation.</text>
</comment>
<evidence type="ECO:0000256" key="5">
    <source>
        <dbReference type="ARBA" id="ARBA00023054"/>
    </source>
</evidence>
<name>A0A7I8VVC5_9ANNE</name>
<sequence length="692" mass="77322">MEPVMPGKRQTGDGVEKFEGYQLPTDGSNGDEYFTATFTSNAVNNANGFADFGHGPNFSPRKPLPNMDGLSEQFASMGTRPRMHSPMFKRSAETIADFRSSHGQYPVSSGPAVLSTVPLSRPPPSIHVPQQPVPLMRESPRHSPSPMDGNHGIRTLSSPVSVGSSQHSTPAKSTQRLQQENVGGTTYYNYYPDMDHHQQQTQQQNHQQQPGIIIPNYTAHPGPLPHVAHMKERLGNQSGFFVPDELKSEILRKQALTLLTIDPEQHTDIPRDVDNFTQIYPLEPPQTNTNKTSTLFGYTTSVYKGVNTKDSYTYCLRRVHGFRLTQPKSIALVDAWKAIEHSNIVTLRHVFTTKAFHDHSIVFAYDYHPGSETIMGKHLSKGPNLADGGRQPVLLPENILWSYVVQLSSALRLMHSNGLACRVVDPSKIIITDKSRIRFNCVGMMDVLTFDANQGANPAAVTSHYQSGSPARTDVRHSDQRIRHYQQEDLTYLGKVILALACNSVAGIQRDRVSASIELVSRNYSTDLRNVIVYLLSPSRGSPRSINDIMPMIGARFYTQLDAAQLRGDVLENELSKEIENGRLFRLIAKLGLTNERGEHQMDPAWSETGDRYMLKLFRDYLFHQVDSNGVPWVDLAHIVNCLNKLDAGSSERICLSSRDEQSVLLVTYAELKQCFETVINELLTPPSSLNY</sequence>
<reference evidence="9 10" key="1">
    <citation type="submission" date="2020-08" db="EMBL/GenBank/DDBJ databases">
        <authorList>
            <person name="Hejnol A."/>
        </authorList>
    </citation>
    <scope>NUCLEOTIDE SEQUENCE [LARGE SCALE GENOMIC DNA]</scope>
</reference>
<evidence type="ECO:0000313" key="9">
    <source>
        <dbReference type="EMBL" id="CAD5119405.1"/>
    </source>
</evidence>
<feature type="binding site" evidence="6">
    <location>
        <begin position="427"/>
        <end position="428"/>
    </location>
    <ligand>
        <name>ATP</name>
        <dbReference type="ChEBI" id="CHEBI:30616"/>
    </ligand>
</feature>
<accession>A0A7I8VVC5</accession>
<comment type="domain">
    <text evidence="6">The pseudokinase domain, the coiled-coil (CC), and C-terminal knob domain (CK) form a structural unit (PKC) that forms an extensive high-affinity interaction surface for PAN2.</text>
</comment>
<dbReference type="PANTHER" id="PTHR12272:SF11">
    <property type="entry name" value="PAN2-PAN3 DEADENYLATION COMPLEX SUBUNIT PAN3"/>
    <property type="match status" value="1"/>
</dbReference>
<dbReference type="PROSITE" id="PS50011">
    <property type="entry name" value="PROTEIN_KINASE_DOM"/>
    <property type="match status" value="1"/>
</dbReference>
<proteinExistence type="inferred from homology"/>
<dbReference type="GO" id="GO:0008143">
    <property type="term" value="F:poly(A) binding"/>
    <property type="evidence" value="ECO:0007669"/>
    <property type="project" value="TreeGrafter"/>
</dbReference>
<dbReference type="GO" id="GO:0031251">
    <property type="term" value="C:PAN complex"/>
    <property type="evidence" value="ECO:0007669"/>
    <property type="project" value="UniProtKB-UniRule"/>
</dbReference>
<comment type="caution">
    <text evidence="9">The sequence shown here is derived from an EMBL/GenBank/DDBJ whole genome shotgun (WGS) entry which is preliminary data.</text>
</comment>
<dbReference type="FunFam" id="1.10.287.3700:FF:000001">
    <property type="entry name" value="PAN2-PAN3 deadenylation complex subunit PAN3"/>
    <property type="match status" value="1"/>
</dbReference>
<feature type="domain" description="Protein kinase" evidence="8">
    <location>
        <begin position="288"/>
        <end position="558"/>
    </location>
</feature>
<evidence type="ECO:0000256" key="3">
    <source>
        <dbReference type="ARBA" id="ARBA00022741"/>
    </source>
</evidence>
<dbReference type="InterPro" id="IPR011009">
    <property type="entry name" value="Kinase-like_dom_sf"/>
</dbReference>
<dbReference type="PANTHER" id="PTHR12272">
    <property type="entry name" value="DEADENYLATION COMPLEX SUBUNIT PAN3"/>
    <property type="match status" value="1"/>
</dbReference>
<dbReference type="AlphaFoldDB" id="A0A7I8VVC5"/>
<gene>
    <name evidence="6" type="primary">PAN3</name>
    <name evidence="9" type="ORF">DGYR_LOCUS7654</name>
</gene>
<dbReference type="InterPro" id="IPR041332">
    <property type="entry name" value="Pan3_CK"/>
</dbReference>
<dbReference type="Gene3D" id="1.20.5.5160">
    <property type="match status" value="1"/>
</dbReference>
<keyword evidence="2 6" id="KW-0507">mRNA processing</keyword>
<dbReference type="GO" id="GO:0005524">
    <property type="term" value="F:ATP binding"/>
    <property type="evidence" value="ECO:0007669"/>
    <property type="project" value="UniProtKB-UniRule"/>
</dbReference>
<evidence type="ECO:0000259" key="8">
    <source>
        <dbReference type="PROSITE" id="PS50011"/>
    </source>
</evidence>